<dbReference type="Pfam" id="PF00672">
    <property type="entry name" value="HAMP"/>
    <property type="match status" value="1"/>
</dbReference>
<dbReference type="SMART" id="SM00283">
    <property type="entry name" value="MA"/>
    <property type="match status" value="1"/>
</dbReference>
<dbReference type="InterPro" id="IPR029151">
    <property type="entry name" value="Sensor-like_sf"/>
</dbReference>
<dbReference type="EMBL" id="ALPT02000109">
    <property type="protein sequence ID" value="KGA95727.1"/>
    <property type="molecule type" value="Genomic_DNA"/>
</dbReference>
<evidence type="ECO:0000256" key="2">
    <source>
        <dbReference type="ARBA" id="ARBA00022475"/>
    </source>
</evidence>
<dbReference type="Gene3D" id="1.10.287.950">
    <property type="entry name" value="Methyl-accepting chemotaxis protein"/>
    <property type="match status" value="1"/>
</dbReference>
<dbReference type="Proteomes" id="UP000297014">
    <property type="component" value="Unassembled WGS sequence"/>
</dbReference>
<dbReference type="EMBL" id="JALP01000343">
    <property type="protein sequence ID" value="THG88676.1"/>
    <property type="molecule type" value="Genomic_DNA"/>
</dbReference>
<keyword evidence="14" id="KW-1185">Reference proteome</keyword>
<dbReference type="SUPFAM" id="SSF103190">
    <property type="entry name" value="Sensory domain-like"/>
    <property type="match status" value="1"/>
</dbReference>
<accession>A0A094YQM0</accession>
<dbReference type="InterPro" id="IPR003660">
    <property type="entry name" value="HAMP_dom"/>
</dbReference>
<dbReference type="OrthoDB" id="9814363at2"/>
<dbReference type="AlphaFoldDB" id="A0A094YQM0"/>
<evidence type="ECO:0000259" key="11">
    <source>
        <dbReference type="PROSITE" id="PS50885"/>
    </source>
</evidence>
<feature type="transmembrane region" description="Helical" evidence="9">
    <location>
        <begin position="187"/>
        <end position="206"/>
    </location>
</feature>
<dbReference type="SMART" id="SM00304">
    <property type="entry name" value="HAMP"/>
    <property type="match status" value="2"/>
</dbReference>
<evidence type="ECO:0000256" key="4">
    <source>
        <dbReference type="ARBA" id="ARBA00022989"/>
    </source>
</evidence>
<dbReference type="Pfam" id="PF17202">
    <property type="entry name" value="sCache_3_3"/>
    <property type="match status" value="1"/>
</dbReference>
<dbReference type="RefSeq" id="WP_003321812.1">
    <property type="nucleotide sequence ID" value="NZ_ALPT02000109.1"/>
</dbReference>
<dbReference type="InterPro" id="IPR033463">
    <property type="entry name" value="sCache_3"/>
</dbReference>
<comment type="similarity">
    <text evidence="7">Belongs to the methyl-accepting chemotaxis (MCP) protein family.</text>
</comment>
<dbReference type="PANTHER" id="PTHR32089:SF112">
    <property type="entry name" value="LYSOZYME-LIKE PROTEIN-RELATED"/>
    <property type="match status" value="1"/>
</dbReference>
<dbReference type="Pfam" id="PF00015">
    <property type="entry name" value="MCPsignal"/>
    <property type="match status" value="1"/>
</dbReference>
<feature type="domain" description="HAMP" evidence="11">
    <location>
        <begin position="208"/>
        <end position="260"/>
    </location>
</feature>
<name>A0A094YQM0_ALKAL</name>
<evidence type="ECO:0000256" key="6">
    <source>
        <dbReference type="ARBA" id="ARBA00023224"/>
    </source>
</evidence>
<keyword evidence="5 9" id="KW-0472">Membrane</keyword>
<gene>
    <name evidence="13" type="ORF">AJ85_01315</name>
    <name evidence="12" type="ORF">BALCAV_0220650</name>
</gene>
<dbReference type="InterPro" id="IPR004090">
    <property type="entry name" value="Chemotax_Me-accpt_rcpt"/>
</dbReference>
<evidence type="ECO:0000313" key="12">
    <source>
        <dbReference type="EMBL" id="KGA95727.1"/>
    </source>
</evidence>
<evidence type="ECO:0000313" key="13">
    <source>
        <dbReference type="EMBL" id="THG88676.1"/>
    </source>
</evidence>
<dbReference type="PROSITE" id="PS50885">
    <property type="entry name" value="HAMP"/>
    <property type="match status" value="1"/>
</dbReference>
<evidence type="ECO:0000256" key="9">
    <source>
        <dbReference type="SAM" id="Phobius"/>
    </source>
</evidence>
<evidence type="ECO:0000256" key="5">
    <source>
        <dbReference type="ARBA" id="ARBA00023136"/>
    </source>
</evidence>
<dbReference type="CDD" id="cd06225">
    <property type="entry name" value="HAMP"/>
    <property type="match status" value="1"/>
</dbReference>
<reference evidence="13 15" key="2">
    <citation type="submission" date="2014-01" db="EMBL/GenBank/DDBJ databases">
        <title>Draft genome sequencing of Bacillus alcalophilus CGMCC 1.3604.</title>
        <authorList>
            <person name="Yang J."/>
            <person name="Diao L."/>
            <person name="Yang S."/>
        </authorList>
    </citation>
    <scope>NUCLEOTIDE SEQUENCE [LARGE SCALE GENOMIC DNA]</scope>
    <source>
        <strain evidence="13 15">CGMCC 1.3604</strain>
    </source>
</reference>
<keyword evidence="6 8" id="KW-0807">Transducer</keyword>
<dbReference type="Gene3D" id="6.10.340.10">
    <property type="match status" value="1"/>
</dbReference>
<evidence type="ECO:0000256" key="8">
    <source>
        <dbReference type="PROSITE-ProRule" id="PRU00284"/>
    </source>
</evidence>
<evidence type="ECO:0000313" key="14">
    <source>
        <dbReference type="Proteomes" id="UP000002754"/>
    </source>
</evidence>
<evidence type="ECO:0000256" key="1">
    <source>
        <dbReference type="ARBA" id="ARBA00004651"/>
    </source>
</evidence>
<organism evidence="12 14">
    <name type="scientific">Alkalihalobacillus alcalophilus ATCC 27647 = CGMCC 1.3604</name>
    <dbReference type="NCBI Taxonomy" id="1218173"/>
    <lineage>
        <taxon>Bacteria</taxon>
        <taxon>Bacillati</taxon>
        <taxon>Bacillota</taxon>
        <taxon>Bacilli</taxon>
        <taxon>Bacillales</taxon>
        <taxon>Bacillaceae</taxon>
        <taxon>Alkalihalobacillus</taxon>
    </lineage>
</organism>
<sequence length="565" mass="61317">MNWFNNFKIATKINSLVVAILIIFSVILAIVLQALVTSGVKEISVDKAISDLGLSYIALDTKYPGDWEVRGEQLYKGTTLVNGNDEMVDYIGELTNGAVTIFLEDTRVSTNVIVEGNRAIGTQVSNEVKEVVLEGGQVFQGEANVAGIPHQTAYQPIMDSNGETIGMWFVGVSEQFINEMINNTIRGFFITLAIGILIATVIIFVFTNQIKKRLNNIRNALVEAGNGNFTTDIKEHSKDEIGQLSNSYNLMKDSLKLLIEKVVDTAGQVSASSQQLSAGADETSKATEQITEAIQMVATGAEDQVYKTNSANDSANEISISMKKIMENVKEVTESAQLTKGKSDIGHEVIQHSVGQMDIINERTEKVTSIINQLGDKTNEINNIVAFITGVSEQTNLLALNAAIEAARAGEHGRGFAVVADEVKKLAEQSNDFAEQIKKLIDGILVEINQTISNMDETRGAVQDGIIKVRRAGNEFEGISYSVTDVTNRVDEISSAVSQMANKVDLMVTFINDVSIKAEESSSYSEEVAASAEEQNATMEEIAGAASLLTSMAENLQESVSRFKL</sequence>
<reference evidence="12 14" key="1">
    <citation type="journal article" date="2014" name="Genome Announc.">
        <title>Draft Genome Sequence of Bacillus alcalophilus AV1934, a Classic Alkaliphile Isolated from Human Feces in 1934.</title>
        <authorList>
            <person name="Attie O."/>
            <person name="Jayaprakash A."/>
            <person name="Shah H."/>
            <person name="Paulsen I.T."/>
            <person name="Morino M."/>
            <person name="Takahashi Y."/>
            <person name="Narumi I."/>
            <person name="Sachidanandam R."/>
            <person name="Satoh K."/>
            <person name="Ito M."/>
            <person name="Krulwich T.A."/>
        </authorList>
    </citation>
    <scope>NUCLEOTIDE SEQUENCE [LARGE SCALE GENOMIC DNA]</scope>
    <source>
        <strain evidence="12 14">AV1934</strain>
    </source>
</reference>
<proteinExistence type="inferred from homology"/>
<protein>
    <submittedName>
        <fullName evidence="12 13">Chemotaxis protein</fullName>
    </submittedName>
</protein>
<feature type="domain" description="Methyl-accepting transducer" evidence="10">
    <location>
        <begin position="279"/>
        <end position="515"/>
    </location>
</feature>
<dbReference type="CDD" id="cd11386">
    <property type="entry name" value="MCP_signal"/>
    <property type="match status" value="1"/>
</dbReference>
<keyword evidence="2" id="KW-1003">Cell membrane</keyword>
<dbReference type="InterPro" id="IPR004089">
    <property type="entry name" value="MCPsignal_dom"/>
</dbReference>
<dbReference type="GO" id="GO:0005886">
    <property type="term" value="C:plasma membrane"/>
    <property type="evidence" value="ECO:0007669"/>
    <property type="project" value="UniProtKB-SubCell"/>
</dbReference>
<dbReference type="eggNOG" id="COG0840">
    <property type="taxonomic scope" value="Bacteria"/>
</dbReference>
<evidence type="ECO:0000256" key="7">
    <source>
        <dbReference type="ARBA" id="ARBA00029447"/>
    </source>
</evidence>
<dbReference type="SUPFAM" id="SSF58104">
    <property type="entry name" value="Methyl-accepting chemotaxis protein (MCP) signaling domain"/>
    <property type="match status" value="1"/>
</dbReference>
<evidence type="ECO:0000259" key="10">
    <source>
        <dbReference type="PROSITE" id="PS50111"/>
    </source>
</evidence>
<keyword evidence="3 9" id="KW-0812">Transmembrane</keyword>
<dbReference type="STRING" id="1218173.BALCAV_0220650"/>
<dbReference type="GO" id="GO:0006935">
    <property type="term" value="P:chemotaxis"/>
    <property type="evidence" value="ECO:0007669"/>
    <property type="project" value="InterPro"/>
</dbReference>
<dbReference type="PRINTS" id="PR00260">
    <property type="entry name" value="CHEMTRNSDUCR"/>
</dbReference>
<evidence type="ECO:0000313" key="15">
    <source>
        <dbReference type="Proteomes" id="UP000297014"/>
    </source>
</evidence>
<keyword evidence="4 9" id="KW-1133">Transmembrane helix</keyword>
<dbReference type="Proteomes" id="UP000002754">
    <property type="component" value="Unassembled WGS sequence"/>
</dbReference>
<evidence type="ECO:0000256" key="3">
    <source>
        <dbReference type="ARBA" id="ARBA00022692"/>
    </source>
</evidence>
<dbReference type="GO" id="GO:0007165">
    <property type="term" value="P:signal transduction"/>
    <property type="evidence" value="ECO:0007669"/>
    <property type="project" value="UniProtKB-KW"/>
</dbReference>
<dbReference type="PANTHER" id="PTHR32089">
    <property type="entry name" value="METHYL-ACCEPTING CHEMOTAXIS PROTEIN MCPB"/>
    <property type="match status" value="1"/>
</dbReference>
<dbReference type="PROSITE" id="PS50111">
    <property type="entry name" value="CHEMOTAXIS_TRANSDUC_2"/>
    <property type="match status" value="1"/>
</dbReference>
<feature type="transmembrane region" description="Helical" evidence="9">
    <location>
        <begin position="13"/>
        <end position="36"/>
    </location>
</feature>
<comment type="subcellular location">
    <subcellularLocation>
        <location evidence="1">Cell membrane</location>
        <topology evidence="1">Multi-pass membrane protein</topology>
    </subcellularLocation>
</comment>
<dbReference type="GO" id="GO:0004888">
    <property type="term" value="F:transmembrane signaling receptor activity"/>
    <property type="evidence" value="ECO:0007669"/>
    <property type="project" value="InterPro"/>
</dbReference>
<comment type="caution">
    <text evidence="12">The sequence shown here is derived from an EMBL/GenBank/DDBJ whole genome shotgun (WGS) entry which is preliminary data.</text>
</comment>